<dbReference type="AlphaFoldDB" id="A0A8T0FF41"/>
<dbReference type="InterPro" id="IPR012337">
    <property type="entry name" value="RNaseH-like_sf"/>
</dbReference>
<dbReference type="PANTHER" id="PTHR37984:SF5">
    <property type="entry name" value="PROTEIN NYNRIN-LIKE"/>
    <property type="match status" value="1"/>
</dbReference>
<reference evidence="1" key="1">
    <citation type="journal article" date="2020" name="bioRxiv">
        <title>Chromosome-level reference genome of the European wasp spider Argiope bruennichi: a resource for studies on range expansion and evolutionary adaptation.</title>
        <authorList>
            <person name="Sheffer M.M."/>
            <person name="Hoppe A."/>
            <person name="Krehenwinkel H."/>
            <person name="Uhl G."/>
            <person name="Kuss A.W."/>
            <person name="Jensen L."/>
            <person name="Jensen C."/>
            <person name="Gillespie R.G."/>
            <person name="Hoff K.J."/>
            <person name="Prost S."/>
        </authorList>
    </citation>
    <scope>NUCLEOTIDE SEQUENCE</scope>
</reference>
<reference evidence="1" key="2">
    <citation type="submission" date="2020-06" db="EMBL/GenBank/DDBJ databases">
        <authorList>
            <person name="Sheffer M."/>
        </authorList>
    </citation>
    <scope>NUCLEOTIDE SEQUENCE</scope>
</reference>
<evidence type="ECO:0000313" key="2">
    <source>
        <dbReference type="Proteomes" id="UP000807504"/>
    </source>
</evidence>
<name>A0A8T0FF41_ARGBR</name>
<dbReference type="InterPro" id="IPR050951">
    <property type="entry name" value="Retrovirus_Pol_polyprotein"/>
</dbReference>
<proteinExistence type="predicted"/>
<protein>
    <recommendedName>
        <fullName evidence="3">Integrase catalytic domain-containing protein</fullName>
    </recommendedName>
</protein>
<dbReference type="Gene3D" id="3.30.420.10">
    <property type="entry name" value="Ribonuclease H-like superfamily/Ribonuclease H"/>
    <property type="match status" value="1"/>
</dbReference>
<organism evidence="1 2">
    <name type="scientific">Argiope bruennichi</name>
    <name type="common">Wasp spider</name>
    <name type="synonym">Aranea bruennichi</name>
    <dbReference type="NCBI Taxonomy" id="94029"/>
    <lineage>
        <taxon>Eukaryota</taxon>
        <taxon>Metazoa</taxon>
        <taxon>Ecdysozoa</taxon>
        <taxon>Arthropoda</taxon>
        <taxon>Chelicerata</taxon>
        <taxon>Arachnida</taxon>
        <taxon>Araneae</taxon>
        <taxon>Araneomorphae</taxon>
        <taxon>Entelegynae</taxon>
        <taxon>Araneoidea</taxon>
        <taxon>Araneidae</taxon>
        <taxon>Argiope</taxon>
    </lineage>
</organism>
<dbReference type="GO" id="GO:0003676">
    <property type="term" value="F:nucleic acid binding"/>
    <property type="evidence" value="ECO:0007669"/>
    <property type="project" value="InterPro"/>
</dbReference>
<sequence length="149" mass="17365">MQHLCYTLNINQILVPVYHPQANPVERKNRNLKPRLAIMVANNHTLGIEKLPAIRFALNTAKWETTGCTAVYLNFARSLRTLNDVTIDLRSVIHNDNFVSEFTPYLKRLERKMSQIKENIENNQDCRKAYAVKSRKPCPNYKPNDLIWV</sequence>
<dbReference type="SUPFAM" id="SSF53098">
    <property type="entry name" value="Ribonuclease H-like"/>
    <property type="match status" value="1"/>
</dbReference>
<dbReference type="PANTHER" id="PTHR37984">
    <property type="entry name" value="PROTEIN CBG26694"/>
    <property type="match status" value="1"/>
</dbReference>
<gene>
    <name evidence="1" type="ORF">HNY73_009576</name>
</gene>
<dbReference type="InterPro" id="IPR036397">
    <property type="entry name" value="RNaseH_sf"/>
</dbReference>
<comment type="caution">
    <text evidence="1">The sequence shown here is derived from an EMBL/GenBank/DDBJ whole genome shotgun (WGS) entry which is preliminary data.</text>
</comment>
<evidence type="ECO:0000313" key="1">
    <source>
        <dbReference type="EMBL" id="KAF8788039.1"/>
    </source>
</evidence>
<evidence type="ECO:0008006" key="3">
    <source>
        <dbReference type="Google" id="ProtNLM"/>
    </source>
</evidence>
<dbReference type="EMBL" id="JABXBU010000015">
    <property type="protein sequence ID" value="KAF8788039.1"/>
    <property type="molecule type" value="Genomic_DNA"/>
</dbReference>
<keyword evidence="2" id="KW-1185">Reference proteome</keyword>
<dbReference type="Proteomes" id="UP000807504">
    <property type="component" value="Unassembled WGS sequence"/>
</dbReference>
<accession>A0A8T0FF41</accession>